<dbReference type="OrthoDB" id="269124at2759"/>
<dbReference type="SUPFAM" id="SSF48690">
    <property type="entry name" value="Epsilon subunit of mitochondrial F1F0-ATP synthase"/>
    <property type="match status" value="1"/>
</dbReference>
<dbReference type="STRING" id="78915.A0A4P9XMX6"/>
<accession>A0A4P9XMX6</accession>
<dbReference type="Gene3D" id="1.10.1620.20">
    <property type="entry name" value="ATP synthase, F1 complex, epsilon subunit superfamily, mitochondrial"/>
    <property type="match status" value="1"/>
</dbReference>
<evidence type="ECO:0000313" key="2">
    <source>
        <dbReference type="EMBL" id="RKP07255.1"/>
    </source>
</evidence>
<dbReference type="AlphaFoldDB" id="A0A4P9XMX6"/>
<dbReference type="PANTHER" id="PTHR12448:SF0">
    <property type="entry name" value="ATP SYNTHASE SUBUNIT EPSILON, MITOCHONDRIAL"/>
    <property type="match status" value="1"/>
</dbReference>
<dbReference type="CDD" id="cd12153">
    <property type="entry name" value="F1-ATPase_epsilon"/>
    <property type="match status" value="1"/>
</dbReference>
<dbReference type="GO" id="GO:0046933">
    <property type="term" value="F:proton-transporting ATP synthase activity, rotational mechanism"/>
    <property type="evidence" value="ECO:0007669"/>
    <property type="project" value="InterPro"/>
</dbReference>
<dbReference type="InterPro" id="IPR006721">
    <property type="entry name" value="ATP_synth_F1_esu_mt"/>
</dbReference>
<proteinExistence type="inferred from homology"/>
<dbReference type="InterPro" id="IPR036742">
    <property type="entry name" value="ATP_synth_F1_esu_sf_mt"/>
</dbReference>
<dbReference type="GO" id="GO:0005743">
    <property type="term" value="C:mitochondrial inner membrane"/>
    <property type="evidence" value="ECO:0007669"/>
    <property type="project" value="InterPro"/>
</dbReference>
<evidence type="ECO:0000256" key="1">
    <source>
        <dbReference type="ARBA" id="ARBA00009502"/>
    </source>
</evidence>
<dbReference type="GO" id="GO:0042776">
    <property type="term" value="P:proton motive force-driven mitochondrial ATP synthesis"/>
    <property type="evidence" value="ECO:0007669"/>
    <property type="project" value="TreeGrafter"/>
</dbReference>
<name>A0A4P9XMX6_9FUNG</name>
<comment type="similarity">
    <text evidence="1">Belongs to the eukaryotic ATPase epsilon family.</text>
</comment>
<dbReference type="Pfam" id="PF04627">
    <property type="entry name" value="ATP-synt_Eps"/>
    <property type="match status" value="1"/>
</dbReference>
<organism evidence="2 3">
    <name type="scientific">Thamnocephalis sphaerospora</name>
    <dbReference type="NCBI Taxonomy" id="78915"/>
    <lineage>
        <taxon>Eukaryota</taxon>
        <taxon>Fungi</taxon>
        <taxon>Fungi incertae sedis</taxon>
        <taxon>Zoopagomycota</taxon>
        <taxon>Zoopagomycotina</taxon>
        <taxon>Zoopagomycetes</taxon>
        <taxon>Zoopagales</taxon>
        <taxon>Sigmoideomycetaceae</taxon>
        <taxon>Thamnocephalis</taxon>
    </lineage>
</organism>
<sequence>MAFAWKTANISYLQYSIVCARAVRNALKPELRAIAQRRDEQGLKFQKWQGGKAGELKAAQPGKAGAQ</sequence>
<dbReference type="PANTHER" id="PTHR12448">
    <property type="entry name" value="ATP SYNTHASE EPSILON CHAIN, MITOCHONDRIAL"/>
    <property type="match status" value="1"/>
</dbReference>
<gene>
    <name evidence="2" type="ORF">THASP1DRAFT_30924</name>
</gene>
<reference evidence="3" key="1">
    <citation type="journal article" date="2018" name="Nat. Microbiol.">
        <title>Leveraging single-cell genomics to expand the fungal tree of life.</title>
        <authorList>
            <person name="Ahrendt S.R."/>
            <person name="Quandt C.A."/>
            <person name="Ciobanu D."/>
            <person name="Clum A."/>
            <person name="Salamov A."/>
            <person name="Andreopoulos B."/>
            <person name="Cheng J.F."/>
            <person name="Woyke T."/>
            <person name="Pelin A."/>
            <person name="Henrissat B."/>
            <person name="Reynolds N.K."/>
            <person name="Benny G.L."/>
            <person name="Smith M.E."/>
            <person name="James T.Y."/>
            <person name="Grigoriev I.V."/>
        </authorList>
    </citation>
    <scope>NUCLEOTIDE SEQUENCE [LARGE SCALE GENOMIC DNA]</scope>
    <source>
        <strain evidence="3">RSA 1356</strain>
    </source>
</reference>
<evidence type="ECO:0000313" key="3">
    <source>
        <dbReference type="Proteomes" id="UP000271241"/>
    </source>
</evidence>
<dbReference type="EMBL" id="KZ992744">
    <property type="protein sequence ID" value="RKP07255.1"/>
    <property type="molecule type" value="Genomic_DNA"/>
</dbReference>
<keyword evidence="3" id="KW-1185">Reference proteome</keyword>
<dbReference type="Proteomes" id="UP000271241">
    <property type="component" value="Unassembled WGS sequence"/>
</dbReference>
<protein>
    <submittedName>
        <fullName evidence="2">Mitochondrial ATP synthase epsilon chain-domain-containing protein</fullName>
    </submittedName>
</protein>
<dbReference type="GO" id="GO:0045259">
    <property type="term" value="C:proton-transporting ATP synthase complex"/>
    <property type="evidence" value="ECO:0007669"/>
    <property type="project" value="InterPro"/>
</dbReference>